<dbReference type="InterPro" id="IPR001034">
    <property type="entry name" value="DeoR_HTH"/>
</dbReference>
<dbReference type="GO" id="GO:0003677">
    <property type="term" value="F:DNA binding"/>
    <property type="evidence" value="ECO:0007669"/>
    <property type="project" value="UniProtKB-KW"/>
</dbReference>
<keyword evidence="5" id="KW-0804">Transcription</keyword>
<dbReference type="PANTHER" id="PTHR30363:SF4">
    <property type="entry name" value="GLYCEROL-3-PHOSPHATE REGULON REPRESSOR"/>
    <property type="match status" value="1"/>
</dbReference>
<evidence type="ECO:0000313" key="8">
    <source>
        <dbReference type="EMBL" id="WUM20503.1"/>
    </source>
</evidence>
<evidence type="ECO:0000256" key="3">
    <source>
        <dbReference type="ARBA" id="ARBA00023015"/>
    </source>
</evidence>
<keyword evidence="2" id="KW-0678">Repressor</keyword>
<dbReference type="SUPFAM" id="SSF46785">
    <property type="entry name" value="Winged helix' DNA-binding domain"/>
    <property type="match status" value="1"/>
</dbReference>
<evidence type="ECO:0000256" key="1">
    <source>
        <dbReference type="ARBA" id="ARBA00021390"/>
    </source>
</evidence>
<keyword evidence="9" id="KW-1185">Reference proteome</keyword>
<dbReference type="Pfam" id="PF00455">
    <property type="entry name" value="DeoRC"/>
    <property type="match status" value="1"/>
</dbReference>
<dbReference type="PANTHER" id="PTHR30363">
    <property type="entry name" value="HTH-TYPE TRANSCRIPTIONAL REGULATOR SRLR-RELATED"/>
    <property type="match status" value="1"/>
</dbReference>
<proteinExistence type="predicted"/>
<dbReference type="Gene3D" id="3.40.50.1360">
    <property type="match status" value="1"/>
</dbReference>
<dbReference type="RefSeq" id="WP_045822529.1">
    <property type="nucleotide sequence ID" value="NZ_CP108021.1"/>
</dbReference>
<evidence type="ECO:0000256" key="5">
    <source>
        <dbReference type="ARBA" id="ARBA00023163"/>
    </source>
</evidence>
<evidence type="ECO:0000313" key="9">
    <source>
        <dbReference type="Proteomes" id="UP001432128"/>
    </source>
</evidence>
<dbReference type="InterPro" id="IPR036388">
    <property type="entry name" value="WH-like_DNA-bd_sf"/>
</dbReference>
<dbReference type="InterPro" id="IPR014036">
    <property type="entry name" value="DeoR-like_C"/>
</dbReference>
<dbReference type="PRINTS" id="PR00037">
    <property type="entry name" value="HTHLACR"/>
</dbReference>
<dbReference type="PROSITE" id="PS00894">
    <property type="entry name" value="HTH_DEOR_1"/>
    <property type="match status" value="1"/>
</dbReference>
<evidence type="ECO:0000256" key="6">
    <source>
        <dbReference type="ARBA" id="ARBA00024937"/>
    </source>
</evidence>
<dbReference type="InterPro" id="IPR050313">
    <property type="entry name" value="Carb_Metab_HTH_regulators"/>
</dbReference>
<comment type="function">
    <text evidence="6">Repressor of the lactose catabolism operon. Galactose-6-phosphate is the inducer.</text>
</comment>
<dbReference type="InterPro" id="IPR037171">
    <property type="entry name" value="NagB/RpiA_transferase-like"/>
</dbReference>
<dbReference type="SMART" id="SM00420">
    <property type="entry name" value="HTH_DEOR"/>
    <property type="match status" value="1"/>
</dbReference>
<keyword evidence="4 8" id="KW-0238">DNA-binding</keyword>
<dbReference type="SMART" id="SM01134">
    <property type="entry name" value="DeoRC"/>
    <property type="match status" value="1"/>
</dbReference>
<reference evidence="8 9" key="1">
    <citation type="submission" date="2022-10" db="EMBL/GenBank/DDBJ databases">
        <title>The complete genomes of actinobacterial strains from the NBC collection.</title>
        <authorList>
            <person name="Joergensen T.S."/>
            <person name="Alvarez Arevalo M."/>
            <person name="Sterndorff E.B."/>
            <person name="Faurdal D."/>
            <person name="Vuksanovic O."/>
            <person name="Mourched A.-S."/>
            <person name="Charusanti P."/>
            <person name="Shaw S."/>
            <person name="Blin K."/>
            <person name="Weber T."/>
        </authorList>
    </citation>
    <scope>NUCLEOTIDE SEQUENCE [LARGE SCALE GENOMIC DNA]</scope>
    <source>
        <strain evidence="8 9">NBC_00319</strain>
    </source>
</reference>
<evidence type="ECO:0000256" key="4">
    <source>
        <dbReference type="ARBA" id="ARBA00023125"/>
    </source>
</evidence>
<dbReference type="SUPFAM" id="SSF100950">
    <property type="entry name" value="NagB/RpiA/CoA transferase-like"/>
    <property type="match status" value="1"/>
</dbReference>
<dbReference type="Gene3D" id="1.10.10.10">
    <property type="entry name" value="Winged helix-like DNA-binding domain superfamily/Winged helix DNA-binding domain"/>
    <property type="match status" value="1"/>
</dbReference>
<dbReference type="InterPro" id="IPR036390">
    <property type="entry name" value="WH_DNA-bd_sf"/>
</dbReference>
<evidence type="ECO:0000259" key="7">
    <source>
        <dbReference type="PROSITE" id="PS51000"/>
    </source>
</evidence>
<dbReference type="Proteomes" id="UP001432128">
    <property type="component" value="Chromosome"/>
</dbReference>
<feature type="domain" description="HTH deoR-type" evidence="7">
    <location>
        <begin position="3"/>
        <end position="58"/>
    </location>
</feature>
<gene>
    <name evidence="8" type="ORF">OG579_01235</name>
</gene>
<dbReference type="PROSITE" id="PS51000">
    <property type="entry name" value="HTH_DEOR_2"/>
    <property type="match status" value="1"/>
</dbReference>
<dbReference type="AlphaFoldDB" id="A0AAU4K3F1"/>
<dbReference type="InterPro" id="IPR018356">
    <property type="entry name" value="Tscrpt_reg_HTH_DeoR_CS"/>
</dbReference>
<sequence length="255" mass="26601">MYAEERQQAIADQVLAHGRASVTALAEEFDVTSETVRRDLASLERAGFLRRVHGGAVPVDAVRVTELGVAERADAHPDEKERIGTAACRFVPSDGGSLVIDAGTTTVQAAARLPRDRSLTVFTNSLPVAASVADHPGAQLHFLGGRIRGLTQAAVGPAPITALASFRVDVAFIGTNGITERHGLSTPDPDEGAVKSAMIAAANRVVVLADSSKLGAEDMTRFAGLDEVDVLITDDGIDPSFSAQLSARGVEVVIA</sequence>
<protein>
    <recommendedName>
        <fullName evidence="1">Lactose phosphotransferase system repressor</fullName>
    </recommendedName>
</protein>
<dbReference type="EMBL" id="CP108021">
    <property type="protein sequence ID" value="WUM20503.1"/>
    <property type="molecule type" value="Genomic_DNA"/>
</dbReference>
<accession>A0AAU4K3F1</accession>
<dbReference type="Pfam" id="PF08220">
    <property type="entry name" value="HTH_DeoR"/>
    <property type="match status" value="1"/>
</dbReference>
<keyword evidence="3" id="KW-0805">Transcription regulation</keyword>
<dbReference type="KEGG" id="whr:OG579_01235"/>
<name>A0AAU4K3F1_9NOCA</name>
<evidence type="ECO:0000256" key="2">
    <source>
        <dbReference type="ARBA" id="ARBA00022491"/>
    </source>
</evidence>
<dbReference type="GO" id="GO:0003700">
    <property type="term" value="F:DNA-binding transcription factor activity"/>
    <property type="evidence" value="ECO:0007669"/>
    <property type="project" value="InterPro"/>
</dbReference>
<organism evidence="8 9">
    <name type="scientific">Williamsia herbipolensis</name>
    <dbReference type="NCBI Taxonomy" id="1603258"/>
    <lineage>
        <taxon>Bacteria</taxon>
        <taxon>Bacillati</taxon>
        <taxon>Actinomycetota</taxon>
        <taxon>Actinomycetes</taxon>
        <taxon>Mycobacteriales</taxon>
        <taxon>Nocardiaceae</taxon>
        <taxon>Williamsia</taxon>
    </lineage>
</organism>